<dbReference type="Proteomes" id="UP000000845">
    <property type="component" value="Chromosome"/>
</dbReference>
<keyword evidence="3" id="KW-1185">Reference proteome</keyword>
<gene>
    <name evidence="2" type="ordered locus">Sterm_1079</name>
</gene>
<evidence type="ECO:0000256" key="1">
    <source>
        <dbReference type="SAM" id="SignalP"/>
    </source>
</evidence>
<dbReference type="AlphaFoldDB" id="D1AFR2"/>
<dbReference type="STRING" id="526218.Sterm_1079"/>
<dbReference type="EMBL" id="CP001739">
    <property type="protein sequence ID" value="ACZ07947.1"/>
    <property type="molecule type" value="Genomic_DNA"/>
</dbReference>
<proteinExistence type="predicted"/>
<evidence type="ECO:0000313" key="3">
    <source>
        <dbReference type="Proteomes" id="UP000000845"/>
    </source>
</evidence>
<accession>D1AFR2</accession>
<evidence type="ECO:0000313" key="2">
    <source>
        <dbReference type="EMBL" id="ACZ07947.1"/>
    </source>
</evidence>
<dbReference type="HOGENOM" id="CLU_1433558_0_0_0"/>
<reference evidence="2 3" key="2">
    <citation type="journal article" date="2010" name="Stand. Genomic Sci.">
        <title>Complete genome sequence of Sebaldella termitidis type strain (NCTC 11300).</title>
        <authorList>
            <person name="Harmon-Smith M."/>
            <person name="Celia L."/>
            <person name="Chertkov O."/>
            <person name="Lapidus A."/>
            <person name="Copeland A."/>
            <person name="Glavina Del Rio T."/>
            <person name="Nolan M."/>
            <person name="Lucas S."/>
            <person name="Tice H."/>
            <person name="Cheng J.F."/>
            <person name="Han C."/>
            <person name="Detter J.C."/>
            <person name="Bruce D."/>
            <person name="Goodwin L."/>
            <person name="Pitluck S."/>
            <person name="Pati A."/>
            <person name="Liolios K."/>
            <person name="Ivanova N."/>
            <person name="Mavromatis K."/>
            <person name="Mikhailova N."/>
            <person name="Chen A."/>
            <person name="Palaniappan K."/>
            <person name="Land M."/>
            <person name="Hauser L."/>
            <person name="Chang Y.J."/>
            <person name="Jeffries C.D."/>
            <person name="Brettin T."/>
            <person name="Goker M."/>
            <person name="Beck B."/>
            <person name="Bristow J."/>
            <person name="Eisen J.A."/>
            <person name="Markowitz V."/>
            <person name="Hugenholtz P."/>
            <person name="Kyrpides N.C."/>
            <person name="Klenk H.P."/>
            <person name="Chen F."/>
        </authorList>
    </citation>
    <scope>NUCLEOTIDE SEQUENCE [LARGE SCALE GENOMIC DNA]</scope>
    <source>
        <strain evidence="3">ATCC 33386 / NCTC 11300</strain>
    </source>
</reference>
<feature type="chain" id="PRO_5003020128" evidence="1">
    <location>
        <begin position="23"/>
        <end position="189"/>
    </location>
</feature>
<name>D1AFR2_SEBTE</name>
<reference evidence="3" key="1">
    <citation type="submission" date="2009-09" db="EMBL/GenBank/DDBJ databases">
        <title>The complete chromosome of Sebaldella termitidis ATCC 33386.</title>
        <authorList>
            <consortium name="US DOE Joint Genome Institute (JGI-PGF)"/>
            <person name="Lucas S."/>
            <person name="Copeland A."/>
            <person name="Lapidus A."/>
            <person name="Glavina del Rio T."/>
            <person name="Dalin E."/>
            <person name="Tice H."/>
            <person name="Bruce D."/>
            <person name="Goodwin L."/>
            <person name="Pitluck S."/>
            <person name="Kyrpides N."/>
            <person name="Mavromatis K."/>
            <person name="Ivanova N."/>
            <person name="Mikhailova N."/>
            <person name="Sims D."/>
            <person name="Meincke L."/>
            <person name="Brettin T."/>
            <person name="Detter J.C."/>
            <person name="Han C."/>
            <person name="Larimer F."/>
            <person name="Land M."/>
            <person name="Hauser L."/>
            <person name="Markowitz V."/>
            <person name="Cheng J.F."/>
            <person name="Hugenholtz P."/>
            <person name="Woyke T."/>
            <person name="Wu D."/>
            <person name="Eisen J.A."/>
        </authorList>
    </citation>
    <scope>NUCLEOTIDE SEQUENCE [LARGE SCALE GENOMIC DNA]</scope>
    <source>
        <strain evidence="3">ATCC 33386 / NCTC 11300</strain>
    </source>
</reference>
<dbReference type="RefSeq" id="WP_012860543.1">
    <property type="nucleotide sequence ID" value="NC_013517.1"/>
</dbReference>
<sequence>MNKKICILAGIAMLAFSAQGLAAVKSTKSTKTTKTVKTEAKTKAEKPVLVKMSMDNWFGLPADKLRLQVKGTKDVFITDDNGKQVLAGLEKRETWFGMSGDAFYSLADGESPSGWDAGELQSIIITYKNGYYNTVVKNVEKQLKTAPVSNETSSGYETISEAVFTSGKLRYEVKEYLDNVKVEIEYNAN</sequence>
<organism evidence="2 3">
    <name type="scientific">Sebaldella termitidis (strain ATCC 33386 / NCTC 11300)</name>
    <dbReference type="NCBI Taxonomy" id="526218"/>
    <lineage>
        <taxon>Bacteria</taxon>
        <taxon>Fusobacteriati</taxon>
        <taxon>Fusobacteriota</taxon>
        <taxon>Fusobacteriia</taxon>
        <taxon>Fusobacteriales</taxon>
        <taxon>Leptotrichiaceae</taxon>
        <taxon>Sebaldella</taxon>
    </lineage>
</organism>
<dbReference type="KEGG" id="str:Sterm_1079"/>
<protein>
    <submittedName>
        <fullName evidence="2">Uncharacterized protein</fullName>
    </submittedName>
</protein>
<keyword evidence="1" id="KW-0732">Signal</keyword>
<feature type="signal peptide" evidence="1">
    <location>
        <begin position="1"/>
        <end position="22"/>
    </location>
</feature>